<keyword evidence="3 8" id="KW-0813">Transport</keyword>
<feature type="transmembrane region" description="Helical" evidence="8">
    <location>
        <begin position="140"/>
        <end position="159"/>
    </location>
</feature>
<dbReference type="Gene3D" id="1.10.3720.10">
    <property type="entry name" value="MetI-like"/>
    <property type="match status" value="1"/>
</dbReference>
<dbReference type="AlphaFoldDB" id="A0A443IRQ8"/>
<dbReference type="PANTHER" id="PTHR42929">
    <property type="entry name" value="INNER MEMBRANE ABC TRANSPORTER PERMEASE PROTEIN YDCU-RELATED-RELATED"/>
    <property type="match status" value="1"/>
</dbReference>
<feature type="domain" description="ABC transmembrane type-1" evidence="9">
    <location>
        <begin position="54"/>
        <end position="260"/>
    </location>
</feature>
<evidence type="ECO:0000256" key="5">
    <source>
        <dbReference type="ARBA" id="ARBA00022692"/>
    </source>
</evidence>
<evidence type="ECO:0000259" key="9">
    <source>
        <dbReference type="PROSITE" id="PS50928"/>
    </source>
</evidence>
<dbReference type="InterPro" id="IPR000515">
    <property type="entry name" value="MetI-like"/>
</dbReference>
<keyword evidence="4" id="KW-1003">Cell membrane</keyword>
<reference evidence="10 11" key="1">
    <citation type="submission" date="2019-01" db="EMBL/GenBank/DDBJ databases">
        <title>Sinorhodobacter populi sp. nov. isolated from the symptomatic bark tissue of Populus euramericana canker.</title>
        <authorList>
            <person name="Xu G."/>
        </authorList>
    </citation>
    <scope>NUCLEOTIDE SEQUENCE [LARGE SCALE GENOMIC DNA]</scope>
    <source>
        <strain evidence="10 11">2D-5</strain>
    </source>
</reference>
<evidence type="ECO:0000256" key="8">
    <source>
        <dbReference type="RuleBase" id="RU363032"/>
    </source>
</evidence>
<evidence type="ECO:0000256" key="6">
    <source>
        <dbReference type="ARBA" id="ARBA00022989"/>
    </source>
</evidence>
<feature type="transmembrane region" description="Helical" evidence="8">
    <location>
        <begin position="237"/>
        <end position="260"/>
    </location>
</feature>
<comment type="caution">
    <text evidence="10">The sequence shown here is derived from an EMBL/GenBank/DDBJ whole genome shotgun (WGS) entry which is preliminary data.</text>
</comment>
<dbReference type="PANTHER" id="PTHR42929:SF5">
    <property type="entry name" value="ABC TRANSPORTER PERMEASE PROTEIN"/>
    <property type="match status" value="1"/>
</dbReference>
<comment type="subcellular location">
    <subcellularLocation>
        <location evidence="1 8">Cell membrane</location>
        <topology evidence="1 8">Multi-pass membrane protein</topology>
    </subcellularLocation>
</comment>
<dbReference type="InterPro" id="IPR035906">
    <property type="entry name" value="MetI-like_sf"/>
</dbReference>
<keyword evidence="5 8" id="KW-0812">Transmembrane</keyword>
<name>A0A443IRQ8_9RHOB</name>
<evidence type="ECO:0000256" key="7">
    <source>
        <dbReference type="ARBA" id="ARBA00023136"/>
    </source>
</evidence>
<feature type="transmembrane region" description="Helical" evidence="8">
    <location>
        <begin position="89"/>
        <end position="112"/>
    </location>
</feature>
<dbReference type="SUPFAM" id="SSF161098">
    <property type="entry name" value="MetI-like"/>
    <property type="match status" value="1"/>
</dbReference>
<keyword evidence="6 8" id="KW-1133">Transmembrane helix</keyword>
<dbReference type="RefSeq" id="WP_128270255.1">
    <property type="nucleotide sequence ID" value="NZ_SAUW01000015.1"/>
</dbReference>
<evidence type="ECO:0000313" key="10">
    <source>
        <dbReference type="EMBL" id="RWR09224.1"/>
    </source>
</evidence>
<protein>
    <submittedName>
        <fullName evidence="10">ABC transporter permease</fullName>
    </submittedName>
</protein>
<keyword evidence="11" id="KW-1185">Reference proteome</keyword>
<dbReference type="GO" id="GO:0055085">
    <property type="term" value="P:transmembrane transport"/>
    <property type="evidence" value="ECO:0007669"/>
    <property type="project" value="InterPro"/>
</dbReference>
<evidence type="ECO:0000256" key="3">
    <source>
        <dbReference type="ARBA" id="ARBA00022448"/>
    </source>
</evidence>
<evidence type="ECO:0000256" key="2">
    <source>
        <dbReference type="ARBA" id="ARBA00007069"/>
    </source>
</evidence>
<dbReference type="PROSITE" id="PS50928">
    <property type="entry name" value="ABC_TM1"/>
    <property type="match status" value="1"/>
</dbReference>
<keyword evidence="7 8" id="KW-0472">Membrane</keyword>
<evidence type="ECO:0000256" key="4">
    <source>
        <dbReference type="ARBA" id="ARBA00022475"/>
    </source>
</evidence>
<feature type="transmembrane region" description="Helical" evidence="8">
    <location>
        <begin position="60"/>
        <end position="82"/>
    </location>
</feature>
<evidence type="ECO:0000256" key="1">
    <source>
        <dbReference type="ARBA" id="ARBA00004651"/>
    </source>
</evidence>
<evidence type="ECO:0000313" key="11">
    <source>
        <dbReference type="Proteomes" id="UP000285710"/>
    </source>
</evidence>
<dbReference type="GO" id="GO:0005886">
    <property type="term" value="C:plasma membrane"/>
    <property type="evidence" value="ECO:0007669"/>
    <property type="project" value="UniProtKB-SubCell"/>
</dbReference>
<accession>A0A443IRQ8</accession>
<gene>
    <name evidence="10" type="ORF">D2T33_14630</name>
</gene>
<feature type="transmembrane region" description="Helical" evidence="8">
    <location>
        <begin position="7"/>
        <end position="28"/>
    </location>
</feature>
<comment type="similarity">
    <text evidence="2">Belongs to the binding-protein-dependent transport system permease family. CysTW subfamily.</text>
</comment>
<sequence length="273" mass="30429">MLRYWLLIAPAFLAMAVFYFYPISHVLWMSVTLPEPGFSNFESLAASRSVQRMLWTTLRIAVLSTVISLILAYFVAYVIATVDERKRRLLFMGVVISLWISVLVRAFAWFALLRNDGLINQALVGMGLIDKPLPLMWNEFAVLVGMVHYMLPLAILPLYSGMQSIDPRLVAAARGLGASRMTAFWRIWFPLTLPGVFAASILVFIYSLGFYVTPALLGGGKKMMVAEYIKVQILEVVNWGLGSALATLLLIFVLVTLSIVSRVVDLRKVFGAG</sequence>
<dbReference type="CDD" id="cd06261">
    <property type="entry name" value="TM_PBP2"/>
    <property type="match status" value="1"/>
</dbReference>
<dbReference type="Proteomes" id="UP000285710">
    <property type="component" value="Unassembled WGS sequence"/>
</dbReference>
<organism evidence="10 11">
    <name type="scientific">Paenirhodobacter populi</name>
    <dbReference type="NCBI Taxonomy" id="2306993"/>
    <lineage>
        <taxon>Bacteria</taxon>
        <taxon>Pseudomonadati</taxon>
        <taxon>Pseudomonadota</taxon>
        <taxon>Alphaproteobacteria</taxon>
        <taxon>Rhodobacterales</taxon>
        <taxon>Rhodobacter group</taxon>
        <taxon>Paenirhodobacter</taxon>
    </lineage>
</organism>
<dbReference type="Pfam" id="PF00528">
    <property type="entry name" value="BPD_transp_1"/>
    <property type="match status" value="1"/>
</dbReference>
<proteinExistence type="inferred from homology"/>
<dbReference type="EMBL" id="SAUW01000015">
    <property type="protein sequence ID" value="RWR09224.1"/>
    <property type="molecule type" value="Genomic_DNA"/>
</dbReference>
<reference evidence="10 11" key="2">
    <citation type="submission" date="2019-01" db="EMBL/GenBank/DDBJ databases">
        <authorList>
            <person name="Li Y."/>
        </authorList>
    </citation>
    <scope>NUCLEOTIDE SEQUENCE [LARGE SCALE GENOMIC DNA]</scope>
    <source>
        <strain evidence="10 11">2D-5</strain>
    </source>
</reference>